<feature type="compositionally biased region" description="Basic and acidic residues" evidence="1">
    <location>
        <begin position="75"/>
        <end position="86"/>
    </location>
</feature>
<evidence type="ECO:0000256" key="1">
    <source>
        <dbReference type="SAM" id="MobiDB-lite"/>
    </source>
</evidence>
<dbReference type="AlphaFoldDB" id="A0AAP0ML79"/>
<evidence type="ECO:0000313" key="3">
    <source>
        <dbReference type="Proteomes" id="UP001428341"/>
    </source>
</evidence>
<keyword evidence="3" id="KW-1185">Reference proteome</keyword>
<comment type="caution">
    <text evidence="2">The sequence shown here is derived from an EMBL/GenBank/DDBJ whole genome shotgun (WGS) entry which is preliminary data.</text>
</comment>
<reference evidence="2 3" key="1">
    <citation type="submission" date="2024-05" db="EMBL/GenBank/DDBJ databases">
        <title>Haplotype-resolved chromosome-level genome assembly of Huyou (Citrus changshanensis).</title>
        <authorList>
            <person name="Miao C."/>
            <person name="Chen W."/>
            <person name="Wu Y."/>
            <person name="Wang L."/>
            <person name="Zhao S."/>
            <person name="Grierson D."/>
            <person name="Xu C."/>
            <person name="Chen K."/>
        </authorList>
    </citation>
    <scope>NUCLEOTIDE SEQUENCE [LARGE SCALE GENOMIC DNA]</scope>
    <source>
        <strain evidence="2">01-14</strain>
        <tissue evidence="2">Leaf</tissue>
    </source>
</reference>
<dbReference type="EMBL" id="JBCGBO010000004">
    <property type="protein sequence ID" value="KAK9209241.1"/>
    <property type="molecule type" value="Genomic_DNA"/>
</dbReference>
<feature type="compositionally biased region" description="Polar residues" evidence="1">
    <location>
        <begin position="59"/>
        <end position="70"/>
    </location>
</feature>
<organism evidence="2 3">
    <name type="scientific">Citrus x changshan-huyou</name>
    <dbReference type="NCBI Taxonomy" id="2935761"/>
    <lineage>
        <taxon>Eukaryota</taxon>
        <taxon>Viridiplantae</taxon>
        <taxon>Streptophyta</taxon>
        <taxon>Embryophyta</taxon>
        <taxon>Tracheophyta</taxon>
        <taxon>Spermatophyta</taxon>
        <taxon>Magnoliopsida</taxon>
        <taxon>eudicotyledons</taxon>
        <taxon>Gunneridae</taxon>
        <taxon>Pentapetalae</taxon>
        <taxon>rosids</taxon>
        <taxon>malvids</taxon>
        <taxon>Sapindales</taxon>
        <taxon>Rutaceae</taxon>
        <taxon>Aurantioideae</taxon>
        <taxon>Citrus</taxon>
    </lineage>
</organism>
<name>A0AAP0ML79_9ROSI</name>
<gene>
    <name evidence="2" type="ORF">WN944_001605</name>
</gene>
<protein>
    <submittedName>
        <fullName evidence="2">Uncharacterized protein</fullName>
    </submittedName>
</protein>
<feature type="region of interest" description="Disordered" evidence="1">
    <location>
        <begin position="59"/>
        <end position="86"/>
    </location>
</feature>
<sequence length="266" mass="30733">MPKFIRRRDKKGENDEFSFGGFGLFQSRTSKNYRVSTVGSLRYPTQETGGPVFMGYASTKTSSDEQTSGSRVPRTVRESRHEGHATTHDYRYGASTFERWEDNEHEWREGLSSEGAYKKVANEGTSEEEALREEILVVIEFIEQKPVEPNSRWFKGNSRFKSPTLQMHKEIVDFCDFLSPTSEEREVRTTAGEAVLDLFKYTWPKCKDLRGGAHFKDYKSKLLAFGDGGRQRKKGAAGRRQREENLQQFGFNGWIYFICCSQFKYV</sequence>
<proteinExistence type="predicted"/>
<evidence type="ECO:0000313" key="2">
    <source>
        <dbReference type="EMBL" id="KAK9209241.1"/>
    </source>
</evidence>
<accession>A0AAP0ML79</accession>
<dbReference type="Proteomes" id="UP001428341">
    <property type="component" value="Unassembled WGS sequence"/>
</dbReference>